<sequence>MLRTDQMENFAICCTANLPIEALNRFLAQVQQQEHAEEAGPILTVVDNLETRLWGPTKELRGDDQVLQSPFVDLEFTRIQQQLRQTVQLTKSPLSTAWFLVLDETSEQTSTAVIVNVGDEGVRVVRVAYPVASRYISAASVSHPPIDELIEIADEEGNGVLQD</sequence>
<reference evidence="1" key="1">
    <citation type="submission" date="2018-10" db="EMBL/GenBank/DDBJ databases">
        <title>Fifty Aureobasidium pullulans genomes reveal a recombining polyextremotolerant generalist.</title>
        <authorList>
            <person name="Gostincar C."/>
            <person name="Turk M."/>
            <person name="Zajc J."/>
            <person name="Gunde-Cimerman N."/>
        </authorList>
    </citation>
    <scope>NUCLEOTIDE SEQUENCE [LARGE SCALE GENOMIC DNA]</scope>
    <source>
        <strain evidence="1">EXF-10085</strain>
    </source>
</reference>
<organism evidence="1">
    <name type="scientific">Aureobasidium pullulans</name>
    <name type="common">Black yeast</name>
    <name type="synonym">Pullularia pullulans</name>
    <dbReference type="NCBI Taxonomy" id="5580"/>
    <lineage>
        <taxon>Eukaryota</taxon>
        <taxon>Fungi</taxon>
        <taxon>Dikarya</taxon>
        <taxon>Ascomycota</taxon>
        <taxon>Pezizomycotina</taxon>
        <taxon>Dothideomycetes</taxon>
        <taxon>Dothideomycetidae</taxon>
        <taxon>Dothideales</taxon>
        <taxon>Saccotheciaceae</taxon>
        <taxon>Aureobasidium</taxon>
    </lineage>
</organism>
<protein>
    <submittedName>
        <fullName evidence="1">Uncharacterized protein</fullName>
    </submittedName>
</protein>
<proteinExistence type="predicted"/>
<dbReference type="EMBL" id="QZAS01000108">
    <property type="protein sequence ID" value="THW98389.1"/>
    <property type="molecule type" value="Genomic_DNA"/>
</dbReference>
<name>A0A4S9BY09_AURPU</name>
<evidence type="ECO:0000313" key="1">
    <source>
        <dbReference type="EMBL" id="THW98389.1"/>
    </source>
</evidence>
<accession>A0A4S9BY09</accession>
<dbReference type="AlphaFoldDB" id="A0A4S9BY09"/>
<gene>
    <name evidence="1" type="ORF">D6D13_10640</name>
</gene>
<comment type="caution">
    <text evidence="1">The sequence shown here is derived from an EMBL/GenBank/DDBJ whole genome shotgun (WGS) entry which is preliminary data.</text>
</comment>